<reference evidence="2 4" key="1">
    <citation type="journal article" date="2021" name="Commun. Biol.">
        <title>The genome of Shorea leprosula (Dipterocarpaceae) highlights the ecological relevance of drought in aseasonal tropical rainforests.</title>
        <authorList>
            <person name="Ng K.K.S."/>
            <person name="Kobayashi M.J."/>
            <person name="Fawcett J.A."/>
            <person name="Hatakeyama M."/>
            <person name="Paape T."/>
            <person name="Ng C.H."/>
            <person name="Ang C.C."/>
            <person name="Tnah L.H."/>
            <person name="Lee C.T."/>
            <person name="Nishiyama T."/>
            <person name="Sese J."/>
            <person name="O'Brien M.J."/>
            <person name="Copetti D."/>
            <person name="Mohd Noor M.I."/>
            <person name="Ong R.C."/>
            <person name="Putra M."/>
            <person name="Sireger I.Z."/>
            <person name="Indrioko S."/>
            <person name="Kosugi Y."/>
            <person name="Izuno A."/>
            <person name="Isagi Y."/>
            <person name="Lee S.L."/>
            <person name="Shimizu K.K."/>
        </authorList>
    </citation>
    <scope>NUCLEOTIDE SEQUENCE [LARGE SCALE GENOMIC DNA]</scope>
    <source>
        <strain evidence="2">214</strain>
    </source>
</reference>
<name>A0AAV5IKH5_9ROSI</name>
<keyword evidence="4" id="KW-1185">Reference proteome</keyword>
<dbReference type="InterPro" id="IPR038595">
    <property type="entry name" value="LOR_sf"/>
</dbReference>
<dbReference type="AlphaFoldDB" id="A0AAV5IKH5"/>
<dbReference type="InterPro" id="IPR025659">
    <property type="entry name" value="Tubby-like_C"/>
</dbReference>
<dbReference type="Gene3D" id="2.40.160.200">
    <property type="entry name" value="LURP1-related"/>
    <property type="match status" value="1"/>
</dbReference>
<sequence length="98" mass="10900">MGSNEAYNGESCDLMFTVAMFQMKTKLQVLTTNNPKEYDCDYRVGGNFLQDSYTVYVGETNTIVAQGKGRFAVTVYPNADHAFIAALILDGMNRPGWI</sequence>
<dbReference type="EMBL" id="BPVZ01000598">
    <property type="protein sequence ID" value="GKV52066.1"/>
    <property type="molecule type" value="Genomic_DNA"/>
</dbReference>
<dbReference type="Pfam" id="PF04525">
    <property type="entry name" value="LOR"/>
    <property type="match status" value="1"/>
</dbReference>
<dbReference type="Proteomes" id="UP001054252">
    <property type="component" value="Unassembled WGS sequence"/>
</dbReference>
<dbReference type="EMBL" id="BPVZ01000015">
    <property type="protein sequence ID" value="GKV00424.1"/>
    <property type="molecule type" value="Genomic_DNA"/>
</dbReference>
<comment type="similarity">
    <text evidence="1">Belongs to the LOR family.</text>
</comment>
<evidence type="ECO:0000313" key="4">
    <source>
        <dbReference type="Proteomes" id="UP001054252"/>
    </source>
</evidence>
<accession>A0AAV5IKH5</accession>
<dbReference type="PANTHER" id="PTHR31087:SF160">
    <property type="entry name" value="PROTEIN LURP-ONE-RELATED 1-RELATED"/>
    <property type="match status" value="1"/>
</dbReference>
<organism evidence="2 4">
    <name type="scientific">Rubroshorea leprosula</name>
    <dbReference type="NCBI Taxonomy" id="152421"/>
    <lineage>
        <taxon>Eukaryota</taxon>
        <taxon>Viridiplantae</taxon>
        <taxon>Streptophyta</taxon>
        <taxon>Embryophyta</taxon>
        <taxon>Tracheophyta</taxon>
        <taxon>Spermatophyta</taxon>
        <taxon>Magnoliopsida</taxon>
        <taxon>eudicotyledons</taxon>
        <taxon>Gunneridae</taxon>
        <taxon>Pentapetalae</taxon>
        <taxon>rosids</taxon>
        <taxon>malvids</taxon>
        <taxon>Malvales</taxon>
        <taxon>Dipterocarpaceae</taxon>
        <taxon>Rubroshorea</taxon>
    </lineage>
</organism>
<dbReference type="PANTHER" id="PTHR31087">
    <property type="match status" value="1"/>
</dbReference>
<evidence type="ECO:0000256" key="1">
    <source>
        <dbReference type="ARBA" id="ARBA00005437"/>
    </source>
</evidence>
<dbReference type="SUPFAM" id="SSF54518">
    <property type="entry name" value="Tubby C-terminal domain-like"/>
    <property type="match status" value="1"/>
</dbReference>
<gene>
    <name evidence="2" type="ORF">SLEP1_g13110</name>
    <name evidence="3" type="ORF">SLEP1_g58670</name>
</gene>
<evidence type="ECO:0000313" key="3">
    <source>
        <dbReference type="EMBL" id="GKV52066.1"/>
    </source>
</evidence>
<evidence type="ECO:0000313" key="2">
    <source>
        <dbReference type="EMBL" id="GKV00424.1"/>
    </source>
</evidence>
<comment type="caution">
    <text evidence="2">The sequence shown here is derived from an EMBL/GenBank/DDBJ whole genome shotgun (WGS) entry which is preliminary data.</text>
</comment>
<dbReference type="InterPro" id="IPR007612">
    <property type="entry name" value="LOR"/>
</dbReference>
<protein>
    <submittedName>
        <fullName evidence="2">Uncharacterized protein</fullName>
    </submittedName>
</protein>
<proteinExistence type="inferred from homology"/>